<keyword evidence="11 16" id="KW-0472">Membrane</keyword>
<evidence type="ECO:0000256" key="4">
    <source>
        <dbReference type="ARBA" id="ARBA00007574"/>
    </source>
</evidence>
<evidence type="ECO:0000256" key="12">
    <source>
        <dbReference type="ARBA" id="ARBA00023157"/>
    </source>
</evidence>
<evidence type="ECO:0000313" key="18">
    <source>
        <dbReference type="Proteomes" id="UP001431783"/>
    </source>
</evidence>
<reference evidence="17 18" key="1">
    <citation type="submission" date="2023-03" db="EMBL/GenBank/DDBJ databases">
        <title>Genome insight into feeding habits of ladybird beetles.</title>
        <authorList>
            <person name="Li H.-S."/>
            <person name="Huang Y.-H."/>
            <person name="Pang H."/>
        </authorList>
    </citation>
    <scope>NUCLEOTIDE SEQUENCE [LARGE SCALE GENOMIC DNA]</scope>
    <source>
        <strain evidence="17">SYSU_2023b</strain>
        <tissue evidence="17">Whole body</tissue>
    </source>
</reference>
<sequence length="324" mass="36512">MKTDFDQTDSDVFSNDYICEKNEIIKDKSSAVQSYCNNFKSGYMPVNPDYITKMQFTGRKTFAFWTLVIILIVLAIGNLCLTFIILSVLRLGGRMESIEFIQNQDTTKFFGVTDLGHLYKRNGKIEGYKDLPMEVSSQDSAIIFSLSSKIGRVSTRFKMNSNVSIFEGINKFEVRGEDNKLIYSSVDPTFKSIKSANNLKTKLTLTNRISSPLKEDLNVHGKLVNLKGAEGTTVNGKLIFWSADQDIHLKTVNGSIIMMSKKDVLINMKNVPIDVTKQNNHMRTQYKICVCMPQGKLFRIPVSGTNSILACNHVNLSPQHNPCF</sequence>
<evidence type="ECO:0000256" key="13">
    <source>
        <dbReference type="ARBA" id="ARBA00023180"/>
    </source>
</evidence>
<keyword evidence="6" id="KW-1003">Cell membrane</keyword>
<evidence type="ECO:0000256" key="11">
    <source>
        <dbReference type="ARBA" id="ARBA00023136"/>
    </source>
</evidence>
<proteinExistence type="inferred from homology"/>
<evidence type="ECO:0000256" key="7">
    <source>
        <dbReference type="ARBA" id="ARBA00022490"/>
    </source>
</evidence>
<keyword evidence="13" id="KW-0325">Glycoprotein</keyword>
<keyword evidence="7" id="KW-0963">Cytoplasm</keyword>
<name>A0AAW1V1U3_9CUCU</name>
<evidence type="ECO:0000256" key="8">
    <source>
        <dbReference type="ARBA" id="ARBA00022692"/>
    </source>
</evidence>
<keyword evidence="8 16" id="KW-0812">Transmembrane</keyword>
<evidence type="ECO:0000256" key="3">
    <source>
        <dbReference type="ARBA" id="ARBA00004274"/>
    </source>
</evidence>
<comment type="function">
    <text evidence="1">Component of the sarcoglycan complex, a subcomplex of the dystrophin-glycoprotein complex which forms a link between the F-actin cytoskeleton and the extracellular matrix.</text>
</comment>
<evidence type="ECO:0000313" key="17">
    <source>
        <dbReference type="EMBL" id="KAK9887064.1"/>
    </source>
</evidence>
<evidence type="ECO:0000256" key="2">
    <source>
        <dbReference type="ARBA" id="ARBA00004245"/>
    </source>
</evidence>
<protein>
    <recommendedName>
        <fullName evidence="5">Beta-sarcoglycan</fullName>
    </recommendedName>
</protein>
<dbReference type="GO" id="GO:0016012">
    <property type="term" value="C:sarcoglycan complex"/>
    <property type="evidence" value="ECO:0007669"/>
    <property type="project" value="InterPro"/>
</dbReference>
<comment type="subcellular location">
    <subcellularLocation>
        <location evidence="3">Cell membrane</location>
        <location evidence="3">Sarcolemma</location>
        <topology evidence="3">Single-pass type II membrane protein</topology>
    </subcellularLocation>
    <subcellularLocation>
        <location evidence="2">Cytoplasm</location>
        <location evidence="2">Cytoskeleton</location>
    </subcellularLocation>
</comment>
<dbReference type="PANTHER" id="PTHR21142:SF2">
    <property type="entry name" value="BETA-SARCOGLYCAN"/>
    <property type="match status" value="1"/>
</dbReference>
<evidence type="ECO:0000256" key="14">
    <source>
        <dbReference type="ARBA" id="ARBA00023212"/>
    </source>
</evidence>
<dbReference type="Pfam" id="PF04790">
    <property type="entry name" value="Sarcoglycan_1"/>
    <property type="match status" value="1"/>
</dbReference>
<dbReference type="Proteomes" id="UP001431783">
    <property type="component" value="Unassembled WGS sequence"/>
</dbReference>
<keyword evidence="10 16" id="KW-1133">Transmembrane helix</keyword>
<keyword evidence="14" id="KW-0206">Cytoskeleton</keyword>
<comment type="similarity">
    <text evidence="4">Belongs to the sarcoglycan beta/delta/gamma/zeta family.</text>
</comment>
<keyword evidence="9" id="KW-0735">Signal-anchor</keyword>
<evidence type="ECO:0000256" key="15">
    <source>
        <dbReference type="ARBA" id="ARBA00026041"/>
    </source>
</evidence>
<dbReference type="GO" id="GO:0005856">
    <property type="term" value="C:cytoskeleton"/>
    <property type="evidence" value="ECO:0007669"/>
    <property type="project" value="UniProtKB-SubCell"/>
</dbReference>
<dbReference type="InterPro" id="IPR027659">
    <property type="entry name" value="Sgcb"/>
</dbReference>
<evidence type="ECO:0000256" key="16">
    <source>
        <dbReference type="SAM" id="Phobius"/>
    </source>
</evidence>
<dbReference type="GO" id="GO:0042383">
    <property type="term" value="C:sarcolemma"/>
    <property type="evidence" value="ECO:0007669"/>
    <property type="project" value="UniProtKB-SubCell"/>
</dbReference>
<evidence type="ECO:0000256" key="6">
    <source>
        <dbReference type="ARBA" id="ARBA00022475"/>
    </source>
</evidence>
<dbReference type="GO" id="GO:0007517">
    <property type="term" value="P:muscle organ development"/>
    <property type="evidence" value="ECO:0007669"/>
    <property type="project" value="InterPro"/>
</dbReference>
<accession>A0AAW1V1U3</accession>
<evidence type="ECO:0000256" key="1">
    <source>
        <dbReference type="ARBA" id="ARBA00002860"/>
    </source>
</evidence>
<dbReference type="PANTHER" id="PTHR21142">
    <property type="entry name" value="SARCOGLYCANS"/>
    <property type="match status" value="1"/>
</dbReference>
<keyword evidence="18" id="KW-1185">Reference proteome</keyword>
<dbReference type="EMBL" id="JARQZJ010000104">
    <property type="protein sequence ID" value="KAK9887064.1"/>
    <property type="molecule type" value="Genomic_DNA"/>
</dbReference>
<keyword evidence="12" id="KW-1015">Disulfide bond</keyword>
<feature type="transmembrane region" description="Helical" evidence="16">
    <location>
        <begin position="62"/>
        <end position="89"/>
    </location>
</feature>
<evidence type="ECO:0000256" key="5">
    <source>
        <dbReference type="ARBA" id="ARBA00015329"/>
    </source>
</evidence>
<evidence type="ECO:0000256" key="9">
    <source>
        <dbReference type="ARBA" id="ARBA00022968"/>
    </source>
</evidence>
<comment type="subunit">
    <text evidence="15">Cross-link to form 2 major subcomplexes: one consisting of SGCB, SGCD and SGCG and the other consisting of SGCB and SGCD. The association between SGCB and SGCG is particularly strong while SGCA is loosely associated with the other sarcoglycans.</text>
</comment>
<gene>
    <name evidence="17" type="ORF">WA026_019999</name>
</gene>
<dbReference type="AlphaFoldDB" id="A0AAW1V1U3"/>
<evidence type="ECO:0000256" key="10">
    <source>
        <dbReference type="ARBA" id="ARBA00022989"/>
    </source>
</evidence>
<comment type="caution">
    <text evidence="17">The sequence shown here is derived from an EMBL/GenBank/DDBJ whole genome shotgun (WGS) entry which is preliminary data.</text>
</comment>
<organism evidence="17 18">
    <name type="scientific">Henosepilachna vigintioctopunctata</name>
    <dbReference type="NCBI Taxonomy" id="420089"/>
    <lineage>
        <taxon>Eukaryota</taxon>
        <taxon>Metazoa</taxon>
        <taxon>Ecdysozoa</taxon>
        <taxon>Arthropoda</taxon>
        <taxon>Hexapoda</taxon>
        <taxon>Insecta</taxon>
        <taxon>Pterygota</taxon>
        <taxon>Neoptera</taxon>
        <taxon>Endopterygota</taxon>
        <taxon>Coleoptera</taxon>
        <taxon>Polyphaga</taxon>
        <taxon>Cucujiformia</taxon>
        <taxon>Coccinelloidea</taxon>
        <taxon>Coccinellidae</taxon>
        <taxon>Epilachninae</taxon>
        <taxon>Epilachnini</taxon>
        <taxon>Henosepilachna</taxon>
    </lineage>
</organism>
<dbReference type="InterPro" id="IPR006875">
    <property type="entry name" value="Sarcoglycan"/>
</dbReference>